<evidence type="ECO:0000313" key="1">
    <source>
        <dbReference type="EMBL" id="KAJ8873815.1"/>
    </source>
</evidence>
<dbReference type="Proteomes" id="UP001159363">
    <property type="component" value="Chromosome 9"/>
</dbReference>
<accession>A0ABQ9GP57</accession>
<gene>
    <name evidence="1" type="ORF">PR048_024651</name>
</gene>
<organism evidence="1 2">
    <name type="scientific">Dryococelus australis</name>
    <dbReference type="NCBI Taxonomy" id="614101"/>
    <lineage>
        <taxon>Eukaryota</taxon>
        <taxon>Metazoa</taxon>
        <taxon>Ecdysozoa</taxon>
        <taxon>Arthropoda</taxon>
        <taxon>Hexapoda</taxon>
        <taxon>Insecta</taxon>
        <taxon>Pterygota</taxon>
        <taxon>Neoptera</taxon>
        <taxon>Polyneoptera</taxon>
        <taxon>Phasmatodea</taxon>
        <taxon>Verophasmatodea</taxon>
        <taxon>Anareolatae</taxon>
        <taxon>Phasmatidae</taxon>
        <taxon>Eurycanthinae</taxon>
        <taxon>Dryococelus</taxon>
    </lineage>
</organism>
<sequence>MQGQEDTGESRENLPTSGVTLLLATEQPSSCELLVCWHADSSSAFVVDSRLPHLVKGVATKSIIAEEMRFLSPFPCCGGHSGRTLAFYRCDPCWFPCVVNHRFSHIGIVLIDAAVWHVFSRFSRFPHPYIFMLLHTCHISPSLALNTLVVTNHQNSLSSSRLKMMEAMRMENFVVAQNDELRLFAHVQLQLDFGTAECKDWGEREDPEKTPEDKRIATYENPAVIPTGIELGAVGESDSSEITPICTFEKRVGRYHWPAGFHGALLPPPPPSNAYHRCSIMPLFASLTVAIRCSRYGEGIGHGLYKGNMLAFTSCENHKTEDEVDRTPLAAHNQSACPNTELERAVSSGDPPSVAARGSCGVALMAAAVEIARRCPPRPAPGAAVIRLPASITHCSKIGATFRYPRISLVSNSGNVSYCSYTAEGTDGHCWSNLRGTLCEATTVTEIADFTGD</sequence>
<proteinExistence type="predicted"/>
<reference evidence="1 2" key="1">
    <citation type="submission" date="2023-02" db="EMBL/GenBank/DDBJ databases">
        <title>LHISI_Scaffold_Assembly.</title>
        <authorList>
            <person name="Stuart O.P."/>
            <person name="Cleave R."/>
            <person name="Magrath M.J.L."/>
            <person name="Mikheyev A.S."/>
        </authorList>
    </citation>
    <scope>NUCLEOTIDE SEQUENCE [LARGE SCALE GENOMIC DNA]</scope>
    <source>
        <strain evidence="1">Daus_M_001</strain>
        <tissue evidence="1">Leg muscle</tissue>
    </source>
</reference>
<keyword evidence="2" id="KW-1185">Reference proteome</keyword>
<dbReference type="EMBL" id="JARBHB010000010">
    <property type="protein sequence ID" value="KAJ8873815.1"/>
    <property type="molecule type" value="Genomic_DNA"/>
</dbReference>
<evidence type="ECO:0000313" key="2">
    <source>
        <dbReference type="Proteomes" id="UP001159363"/>
    </source>
</evidence>
<protein>
    <submittedName>
        <fullName evidence="1">Uncharacterized protein</fullName>
    </submittedName>
</protein>
<comment type="caution">
    <text evidence="1">The sequence shown here is derived from an EMBL/GenBank/DDBJ whole genome shotgun (WGS) entry which is preliminary data.</text>
</comment>
<name>A0ABQ9GP57_9NEOP</name>